<proteinExistence type="predicted"/>
<accession>A0A3E3JY90</accession>
<comment type="caution">
    <text evidence="1">The sequence shown here is derived from an EMBL/GenBank/DDBJ whole genome shotgun (WGS) entry which is preliminary data.</text>
</comment>
<name>A0A3E3JY90_9FIRM</name>
<gene>
    <name evidence="1" type="ORF">DW016_15335</name>
</gene>
<dbReference type="RefSeq" id="WP_117493893.1">
    <property type="nucleotide sequence ID" value="NZ_JBKXQI010000001.1"/>
</dbReference>
<evidence type="ECO:0000313" key="1">
    <source>
        <dbReference type="EMBL" id="RGE84532.1"/>
    </source>
</evidence>
<dbReference type="OrthoDB" id="9801008at2"/>
<organism evidence="1 2">
    <name type="scientific">Sellimonas intestinalis</name>
    <dbReference type="NCBI Taxonomy" id="1653434"/>
    <lineage>
        <taxon>Bacteria</taxon>
        <taxon>Bacillati</taxon>
        <taxon>Bacillota</taxon>
        <taxon>Clostridia</taxon>
        <taxon>Lachnospirales</taxon>
        <taxon>Lachnospiraceae</taxon>
        <taxon>Sellimonas</taxon>
    </lineage>
</organism>
<keyword evidence="2" id="KW-1185">Reference proteome</keyword>
<reference evidence="1 2" key="1">
    <citation type="submission" date="2018-08" db="EMBL/GenBank/DDBJ databases">
        <title>A genome reference for cultivated species of the human gut microbiota.</title>
        <authorList>
            <person name="Zou Y."/>
            <person name="Xue W."/>
            <person name="Luo G."/>
        </authorList>
    </citation>
    <scope>NUCLEOTIDE SEQUENCE [LARGE SCALE GENOMIC DNA]</scope>
    <source>
        <strain evidence="1 2">AF37-2AT</strain>
    </source>
</reference>
<dbReference type="Proteomes" id="UP000261080">
    <property type="component" value="Unassembled WGS sequence"/>
</dbReference>
<dbReference type="EMBL" id="QVLX01000015">
    <property type="protein sequence ID" value="RGE84532.1"/>
    <property type="molecule type" value="Genomic_DNA"/>
</dbReference>
<sequence length="102" mass="11820">MKKHETYKSTEIKELSLNVANGYFSVPKNEKLDVQVHGVTDDGKLHLTIMNQDNNIYYRLDGQELNDLQTLYFEKGSYIIQIVADDFTEDIISIEYNIDISN</sequence>
<evidence type="ECO:0000313" key="2">
    <source>
        <dbReference type="Proteomes" id="UP000261080"/>
    </source>
</evidence>
<protein>
    <submittedName>
        <fullName evidence="1">Uncharacterized protein</fullName>
    </submittedName>
</protein>
<dbReference type="AlphaFoldDB" id="A0A3E3JY90"/>